<evidence type="ECO:0000313" key="4">
    <source>
        <dbReference type="Proteomes" id="UP000494256"/>
    </source>
</evidence>
<dbReference type="EMBL" id="CADEBC010000479">
    <property type="protein sequence ID" value="CAB3233524.1"/>
    <property type="molecule type" value="Genomic_DNA"/>
</dbReference>
<evidence type="ECO:0000313" key="2">
    <source>
        <dbReference type="EMBL" id="CAB3238379.1"/>
    </source>
</evidence>
<reference evidence="3 4" key="1">
    <citation type="submission" date="2020-04" db="EMBL/GenBank/DDBJ databases">
        <authorList>
            <person name="Wallbank WR R."/>
            <person name="Pardo Diaz C."/>
            <person name="Kozak K."/>
            <person name="Martin S."/>
            <person name="Jiggins C."/>
            <person name="Moest M."/>
            <person name="Warren A I."/>
            <person name="Byers J.R.P. K."/>
            <person name="Montejo-Kovacevich G."/>
            <person name="Yen C E."/>
        </authorList>
    </citation>
    <scope>NUCLEOTIDE SEQUENCE [LARGE SCALE GENOMIC DNA]</scope>
</reference>
<dbReference type="Proteomes" id="UP000494256">
    <property type="component" value="Unassembled WGS sequence"/>
</dbReference>
<dbReference type="Proteomes" id="UP000494106">
    <property type="component" value="Unassembled WGS sequence"/>
</dbReference>
<dbReference type="EMBL" id="CADEBD010000306">
    <property type="protein sequence ID" value="CAB3238379.1"/>
    <property type="molecule type" value="Genomic_DNA"/>
</dbReference>
<gene>
    <name evidence="1" type="ORF">APLA_LOCUS5307</name>
    <name evidence="2" type="ORF">APLA_LOCUS8179</name>
</gene>
<keyword evidence="3" id="KW-1185">Reference proteome</keyword>
<proteinExistence type="predicted"/>
<accession>A0A8S0ZZ21</accession>
<organism evidence="2 4">
    <name type="scientific">Arctia plantaginis</name>
    <name type="common">Wood tiger moth</name>
    <name type="synonym">Phalaena plantaginis</name>
    <dbReference type="NCBI Taxonomy" id="874455"/>
    <lineage>
        <taxon>Eukaryota</taxon>
        <taxon>Metazoa</taxon>
        <taxon>Ecdysozoa</taxon>
        <taxon>Arthropoda</taxon>
        <taxon>Hexapoda</taxon>
        <taxon>Insecta</taxon>
        <taxon>Pterygota</taxon>
        <taxon>Neoptera</taxon>
        <taxon>Endopterygota</taxon>
        <taxon>Lepidoptera</taxon>
        <taxon>Glossata</taxon>
        <taxon>Ditrysia</taxon>
        <taxon>Noctuoidea</taxon>
        <taxon>Erebidae</taxon>
        <taxon>Arctiinae</taxon>
        <taxon>Arctia</taxon>
    </lineage>
</organism>
<evidence type="ECO:0000313" key="1">
    <source>
        <dbReference type="EMBL" id="CAB3233524.1"/>
    </source>
</evidence>
<sequence length="513" mass="58547">MKKFCSNGKDKRQGLKMNASLTNRILTRELASVGALTQENIQKANTYSRASEIQVEELRLTEWCGFTELTDECKFGLALFELSSPHLTTTVIVPLKDMNIQRTVNITLMQDISAARVCLKRGGYVSMPLQYADTFGMRAIAQFVHETVMVGKLVEDICTKKSAKDRWLPNFIDDIEEIEKVLNDPAYVRDQLPPIYDVRRAPIKYTTIGQYLVLAMCERIRKRIKFGIGLRSLFYSVSLISRFALDGNFVSMNTLIMNVVMWISEGTCDDCLISMMRILRGNNHCEYNLFLEDSFSKYIMIQHSETINITFGPSCTPTGIADSPHNMRKISVRTIGTHAFLTSPEAERRVKVAIGFTENYPMMKLYPTLRQAISLRTIMDLHARVLRAHSWGSSVAAFNAWFSDRRITLDTSSNDLLDVMIKDLCEIRKLNLNARAAASHVICLLIRGVLPKEMVTAYNFRPKNERAHEFLVRFVFQISPSSIAMRFADMLFERFISATPAERRLEISFTLEN</sequence>
<evidence type="ECO:0000313" key="3">
    <source>
        <dbReference type="Proteomes" id="UP000494106"/>
    </source>
</evidence>
<name>A0A8S0ZZ21_ARCPL</name>
<dbReference type="AlphaFoldDB" id="A0A8S0ZZ21"/>
<protein>
    <submittedName>
        <fullName evidence="2">Uncharacterized protein</fullName>
    </submittedName>
</protein>
<comment type="caution">
    <text evidence="2">The sequence shown here is derived from an EMBL/GenBank/DDBJ whole genome shotgun (WGS) entry which is preliminary data.</text>
</comment>
<dbReference type="OrthoDB" id="7491930at2759"/>